<comment type="caution">
    <text evidence="1">The sequence shown here is derived from an EMBL/GenBank/DDBJ whole genome shotgun (WGS) entry which is preliminary data.</text>
</comment>
<dbReference type="EMBL" id="DSAC01000100">
    <property type="protein sequence ID" value="HHO74577.1"/>
    <property type="molecule type" value="Genomic_DNA"/>
</dbReference>
<proteinExistence type="predicted"/>
<sequence length="278" mass="32960">MNYLNSLYQQVLLSISIVLSDCEKQVKVGRPPKVSDLQIACLYVLSYITNTPVFNLAKILIDPSIQSYHLFRKYRTARVYKLLELYRRRMNLLILILSILSGEEIRLIIDGTILRVANIYRAQTRKIKRVAGKKFWAKRKRDIYSWDYQRDVRFEEIHYGLLVMIVCDRNGIVYDIWVHPASYHEVRSVRIRYQKSLWFRALADSFCLMGDRGYRGLEYVHVCEDKPDKSVRQVIEAVNSQIKVFNGVSRWRNITTLLAYLQGYTIGYSFFRKSWLFE</sequence>
<name>A0A7C5X3Z4_9AQUI</name>
<reference evidence="1" key="1">
    <citation type="journal article" date="2020" name="mSystems">
        <title>Genome- and Community-Level Interaction Insights into Carbon Utilization and Element Cycling Functions of Hydrothermarchaeota in Hydrothermal Sediment.</title>
        <authorList>
            <person name="Zhou Z."/>
            <person name="Liu Y."/>
            <person name="Xu W."/>
            <person name="Pan J."/>
            <person name="Luo Z.H."/>
            <person name="Li M."/>
        </authorList>
    </citation>
    <scope>NUCLEOTIDE SEQUENCE [LARGE SCALE GENOMIC DNA]</scope>
    <source>
        <strain evidence="1">SpSt-114</strain>
    </source>
</reference>
<accession>A0A7C5X3Z4</accession>
<dbReference type="AlphaFoldDB" id="A0A7C5X3Z4"/>
<protein>
    <recommendedName>
        <fullName evidence="2">Transposase</fullName>
    </recommendedName>
</protein>
<evidence type="ECO:0008006" key="2">
    <source>
        <dbReference type="Google" id="ProtNLM"/>
    </source>
</evidence>
<gene>
    <name evidence="1" type="ORF">ENN04_08120</name>
</gene>
<evidence type="ECO:0000313" key="1">
    <source>
        <dbReference type="EMBL" id="HHO74577.1"/>
    </source>
</evidence>
<organism evidence="1">
    <name type="scientific">Thermocrinis ruber</name>
    <dbReference type="NCBI Taxonomy" id="75906"/>
    <lineage>
        <taxon>Bacteria</taxon>
        <taxon>Pseudomonadati</taxon>
        <taxon>Aquificota</taxon>
        <taxon>Aquificia</taxon>
        <taxon>Aquificales</taxon>
        <taxon>Aquificaceae</taxon>
        <taxon>Thermocrinis</taxon>
    </lineage>
</organism>